<keyword evidence="6 8" id="KW-0694">RNA-binding</keyword>
<name>A0AAN6P8D3_9PEZI</name>
<feature type="region of interest" description="Disordered" evidence="10">
    <location>
        <begin position="391"/>
        <end position="413"/>
    </location>
</feature>
<comment type="caution">
    <text evidence="14">The sequence shown here is derived from an EMBL/GenBank/DDBJ whole genome shotgun (WGS) entry which is preliminary data.</text>
</comment>
<feature type="compositionally biased region" description="Basic and acidic residues" evidence="10">
    <location>
        <begin position="103"/>
        <end position="114"/>
    </location>
</feature>
<dbReference type="PANTHER" id="PTHR13948">
    <property type="entry name" value="RNA-BINDING PROTEIN"/>
    <property type="match status" value="1"/>
</dbReference>
<evidence type="ECO:0000256" key="1">
    <source>
        <dbReference type="ARBA" id="ARBA00004123"/>
    </source>
</evidence>
<keyword evidence="7" id="KW-0539">Nucleus</keyword>
<comment type="subcellular location">
    <subcellularLocation>
        <location evidence="1">Nucleus</location>
    </subcellularLocation>
</comment>
<feature type="compositionally biased region" description="Basic and acidic residues" evidence="10">
    <location>
        <begin position="14"/>
        <end position="55"/>
    </location>
</feature>
<dbReference type="GO" id="GO:0008270">
    <property type="term" value="F:zinc ion binding"/>
    <property type="evidence" value="ECO:0007669"/>
    <property type="project" value="UniProtKB-KW"/>
</dbReference>
<evidence type="ECO:0000313" key="14">
    <source>
        <dbReference type="EMBL" id="KAK4031641.1"/>
    </source>
</evidence>
<evidence type="ECO:0000259" key="13">
    <source>
        <dbReference type="PROSITE" id="PS50199"/>
    </source>
</evidence>
<keyword evidence="2" id="KW-0479">Metal-binding</keyword>
<evidence type="ECO:0000313" key="15">
    <source>
        <dbReference type="Proteomes" id="UP001303115"/>
    </source>
</evidence>
<dbReference type="EMBL" id="MU854740">
    <property type="protein sequence ID" value="KAK4031641.1"/>
    <property type="molecule type" value="Genomic_DNA"/>
</dbReference>
<evidence type="ECO:0000256" key="3">
    <source>
        <dbReference type="ARBA" id="ARBA00022737"/>
    </source>
</evidence>
<evidence type="ECO:0000256" key="5">
    <source>
        <dbReference type="ARBA" id="ARBA00022833"/>
    </source>
</evidence>
<accession>A0AAN6P8D3</accession>
<protein>
    <recommendedName>
        <fullName evidence="16">RNA-binding protein</fullName>
    </recommendedName>
</protein>
<sequence length="935" mass="103519">MYQGGHRASSRDGGSYHDRDRDRRSRSPHARRADDRDGDYRRPRKDTPDPPRDLNYDDGEVADDYPGTNRDRSRPPRDRYYTQDNTTSYYNDAFDQRSGLVDPHGHGLHHDLHPVRHATSAPRDETHRHRLGRGGPDGADYPDRDGRLSGSILGPHAPRAVNVDHHALRDSGGYGSSVPDHRGFGRHHDRCHLDRRQQGDSGRAVVLNGLPEDATERDILYGLDHVTRDRHFSSDKVRIARVRHDHNGRRIAFVEFHRRSDAEYFLDRYYPDISFPLEHSRGLDSEPITVEVISPDHDEMDSSRDPRRDDDGWDCIKCGAINYPHRAVCFKCKTERPDDYGASGPFLTGETDECPQQAPSQYVVIRDLEGSVTEEVLAKGVMKLFVENPEPAKEAPTTTNKLKSTAPTNSTVGLGAKPGSLRRVFLMRDRKTNESWRYGFAEFATVEDAMAAVAKFRASTRFTIASKPVVVAFIHTGVFIPAFDAPATESQELSFTPIYNPAVRVKYWDERAYPSARIVSTDPLPGAPSPDHPGGGDDAAKSAARPSKKAKNTKEPAPVAKVAMMPQVQLWAKASAQLHGAKPATGAVAPSAQEPEEVKVAAARGAPREAEDAQPDGPVAPQSGDRYLSYADWDALTCLACGWEAPTQAHIDERGWPQSRGDLLIEHEGRAHHFFLDNGQAKAKAAAALAALGREPRPVVRRTPRLKSERLPVYKSYADPDRLRCVLCRRVFKDARLVWLHEQQSVLHKRMLADPRNRARAAAELKKLGKKMRVVEPDAAFKLRWEAQRARFLLQPQYRDRALERRRAFGQPKAAPPSSSLATAPASASGPEKRKEPPLAETATDDKSNEPAAKKSKGAGMLAKMGWAAGSGLGAEGAGRTEAIATEVYAPGVGLGAEGGRLGDASEEAARNTRGDFAAFVKKTKERARERFERM</sequence>
<dbReference type="SMART" id="SM00547">
    <property type="entry name" value="ZnF_RBZ"/>
    <property type="match status" value="1"/>
</dbReference>
<dbReference type="Gene3D" id="4.10.1060.10">
    <property type="entry name" value="Zinc finger, RanBP2-type"/>
    <property type="match status" value="1"/>
</dbReference>
<evidence type="ECO:0000256" key="7">
    <source>
        <dbReference type="ARBA" id="ARBA00023242"/>
    </source>
</evidence>
<dbReference type="GO" id="GO:0003723">
    <property type="term" value="F:RNA binding"/>
    <property type="evidence" value="ECO:0007669"/>
    <property type="project" value="UniProtKB-UniRule"/>
</dbReference>
<feature type="compositionally biased region" description="Low complexity" evidence="10">
    <location>
        <begin position="812"/>
        <end position="830"/>
    </location>
</feature>
<dbReference type="GO" id="GO:0005634">
    <property type="term" value="C:nucleus"/>
    <property type="evidence" value="ECO:0007669"/>
    <property type="project" value="UniProtKB-SubCell"/>
</dbReference>
<keyword evidence="3" id="KW-0677">Repeat</keyword>
<dbReference type="InterPro" id="IPR012677">
    <property type="entry name" value="Nucleotide-bd_a/b_plait_sf"/>
</dbReference>
<feature type="region of interest" description="Disordered" evidence="10">
    <location>
        <begin position="519"/>
        <end position="561"/>
    </location>
</feature>
<evidence type="ECO:0000256" key="9">
    <source>
        <dbReference type="PROSITE-ProRule" id="PRU00322"/>
    </source>
</evidence>
<dbReference type="Pfam" id="PF01585">
    <property type="entry name" value="G-patch"/>
    <property type="match status" value="1"/>
</dbReference>
<dbReference type="PROSITE" id="PS50199">
    <property type="entry name" value="ZF_RANBP2_2"/>
    <property type="match status" value="1"/>
</dbReference>
<dbReference type="SUPFAM" id="SSF90209">
    <property type="entry name" value="Ran binding protein zinc finger-like"/>
    <property type="match status" value="1"/>
</dbReference>
<proteinExistence type="predicted"/>
<feature type="compositionally biased region" description="Basic and acidic residues" evidence="10">
    <location>
        <begin position="69"/>
        <end position="81"/>
    </location>
</feature>
<dbReference type="InterPro" id="IPR000467">
    <property type="entry name" value="G_patch_dom"/>
</dbReference>
<dbReference type="SUPFAM" id="SSF54928">
    <property type="entry name" value="RNA-binding domain, RBD"/>
    <property type="match status" value="2"/>
</dbReference>
<feature type="domain" description="RRM" evidence="11">
    <location>
        <begin position="203"/>
        <end position="295"/>
    </location>
</feature>
<dbReference type="PROSITE" id="PS50174">
    <property type="entry name" value="G_PATCH"/>
    <property type="match status" value="1"/>
</dbReference>
<reference evidence="15" key="1">
    <citation type="journal article" date="2023" name="Mol. Phylogenet. Evol.">
        <title>Genome-scale phylogeny and comparative genomics of the fungal order Sordariales.</title>
        <authorList>
            <person name="Hensen N."/>
            <person name="Bonometti L."/>
            <person name="Westerberg I."/>
            <person name="Brannstrom I.O."/>
            <person name="Guillou S."/>
            <person name="Cros-Aarteil S."/>
            <person name="Calhoun S."/>
            <person name="Haridas S."/>
            <person name="Kuo A."/>
            <person name="Mondo S."/>
            <person name="Pangilinan J."/>
            <person name="Riley R."/>
            <person name="LaButti K."/>
            <person name="Andreopoulos B."/>
            <person name="Lipzen A."/>
            <person name="Chen C."/>
            <person name="Yan M."/>
            <person name="Daum C."/>
            <person name="Ng V."/>
            <person name="Clum A."/>
            <person name="Steindorff A."/>
            <person name="Ohm R.A."/>
            <person name="Martin F."/>
            <person name="Silar P."/>
            <person name="Natvig D.O."/>
            <person name="Lalanne C."/>
            <person name="Gautier V."/>
            <person name="Ament-Velasquez S.L."/>
            <person name="Kruys A."/>
            <person name="Hutchinson M.I."/>
            <person name="Powell A.J."/>
            <person name="Barry K."/>
            <person name="Miller A.N."/>
            <person name="Grigoriev I.V."/>
            <person name="Debuchy R."/>
            <person name="Gladieux P."/>
            <person name="Hiltunen Thoren M."/>
            <person name="Johannesson H."/>
        </authorList>
    </citation>
    <scope>NUCLEOTIDE SEQUENCE [LARGE SCALE GENOMIC DNA]</scope>
    <source>
        <strain evidence="15">CBS 284.82</strain>
    </source>
</reference>
<evidence type="ECO:0008006" key="16">
    <source>
        <dbReference type="Google" id="ProtNLM"/>
    </source>
</evidence>
<feature type="compositionally biased region" description="Basic and acidic residues" evidence="10">
    <location>
        <begin position="831"/>
        <end position="853"/>
    </location>
</feature>
<dbReference type="InterPro" id="IPR036443">
    <property type="entry name" value="Znf_RanBP2_sf"/>
</dbReference>
<keyword evidence="15" id="KW-1185">Reference proteome</keyword>
<dbReference type="CDD" id="cd00590">
    <property type="entry name" value="RRM_SF"/>
    <property type="match status" value="1"/>
</dbReference>
<feature type="compositionally biased region" description="Polar residues" evidence="10">
    <location>
        <begin position="396"/>
        <end position="412"/>
    </location>
</feature>
<dbReference type="Gene3D" id="3.30.70.330">
    <property type="match status" value="2"/>
</dbReference>
<evidence type="ECO:0000256" key="10">
    <source>
        <dbReference type="SAM" id="MobiDB-lite"/>
    </source>
</evidence>
<organism evidence="14 15">
    <name type="scientific">Parachaetomium inaequale</name>
    <dbReference type="NCBI Taxonomy" id="2588326"/>
    <lineage>
        <taxon>Eukaryota</taxon>
        <taxon>Fungi</taxon>
        <taxon>Dikarya</taxon>
        <taxon>Ascomycota</taxon>
        <taxon>Pezizomycotina</taxon>
        <taxon>Sordariomycetes</taxon>
        <taxon>Sordariomycetidae</taxon>
        <taxon>Sordariales</taxon>
        <taxon>Chaetomiaceae</taxon>
        <taxon>Parachaetomium</taxon>
    </lineage>
</organism>
<gene>
    <name evidence="14" type="ORF">C8A01DRAFT_51342</name>
</gene>
<feature type="region of interest" description="Disordered" evidence="10">
    <location>
        <begin position="1"/>
        <end position="143"/>
    </location>
</feature>
<feature type="region of interest" description="Disordered" evidence="10">
    <location>
        <begin position="808"/>
        <end position="860"/>
    </location>
</feature>
<dbReference type="Proteomes" id="UP001303115">
    <property type="component" value="Unassembled WGS sequence"/>
</dbReference>
<evidence type="ECO:0000256" key="2">
    <source>
        <dbReference type="ARBA" id="ARBA00022723"/>
    </source>
</evidence>
<dbReference type="PROSITE" id="PS01358">
    <property type="entry name" value="ZF_RANBP2_1"/>
    <property type="match status" value="1"/>
</dbReference>
<keyword evidence="5" id="KW-0862">Zinc</keyword>
<dbReference type="PROSITE" id="PS50102">
    <property type="entry name" value="RRM"/>
    <property type="match status" value="2"/>
</dbReference>
<evidence type="ECO:0000259" key="11">
    <source>
        <dbReference type="PROSITE" id="PS50102"/>
    </source>
</evidence>
<feature type="region of interest" description="Disordered" evidence="10">
    <location>
        <begin position="582"/>
        <end position="625"/>
    </location>
</feature>
<feature type="domain" description="RanBP2-type" evidence="13">
    <location>
        <begin position="308"/>
        <end position="338"/>
    </location>
</feature>
<dbReference type="GO" id="GO:0000398">
    <property type="term" value="P:mRNA splicing, via spliceosome"/>
    <property type="evidence" value="ECO:0007669"/>
    <property type="project" value="TreeGrafter"/>
</dbReference>
<dbReference type="InterPro" id="IPR035979">
    <property type="entry name" value="RBD_domain_sf"/>
</dbReference>
<feature type="domain" description="G-patch" evidence="12">
    <location>
        <begin position="854"/>
        <end position="900"/>
    </location>
</feature>
<dbReference type="PANTHER" id="PTHR13948:SF3">
    <property type="entry name" value="FI21118P1"/>
    <property type="match status" value="1"/>
</dbReference>
<evidence type="ECO:0000259" key="12">
    <source>
        <dbReference type="PROSITE" id="PS50174"/>
    </source>
</evidence>
<evidence type="ECO:0000256" key="4">
    <source>
        <dbReference type="ARBA" id="ARBA00022771"/>
    </source>
</evidence>
<dbReference type="SMART" id="SM00443">
    <property type="entry name" value="G_patch"/>
    <property type="match status" value="1"/>
</dbReference>
<dbReference type="SMART" id="SM00360">
    <property type="entry name" value="RRM"/>
    <property type="match status" value="2"/>
</dbReference>
<feature type="domain" description="RRM" evidence="11">
    <location>
        <begin position="382"/>
        <end position="476"/>
    </location>
</feature>
<dbReference type="InterPro" id="IPR000504">
    <property type="entry name" value="RRM_dom"/>
</dbReference>
<evidence type="ECO:0000256" key="6">
    <source>
        <dbReference type="ARBA" id="ARBA00022884"/>
    </source>
</evidence>
<dbReference type="InterPro" id="IPR001876">
    <property type="entry name" value="Znf_RanBP2"/>
</dbReference>
<evidence type="ECO:0000256" key="8">
    <source>
        <dbReference type="PROSITE-ProRule" id="PRU00176"/>
    </source>
</evidence>
<dbReference type="Pfam" id="PF00641">
    <property type="entry name" value="Zn_ribbon_RanBP"/>
    <property type="match status" value="1"/>
</dbReference>
<dbReference type="AlphaFoldDB" id="A0AAN6P8D3"/>
<keyword evidence="4 9" id="KW-0863">Zinc-finger</keyword>